<feature type="binding site" evidence="9">
    <location>
        <position position="140"/>
    </location>
    <ligand>
        <name>Na(+)</name>
        <dbReference type="ChEBI" id="CHEBI:29101"/>
        <label>1</label>
    </ligand>
</feature>
<dbReference type="SUPFAM" id="SSF51569">
    <property type="entry name" value="Aldolase"/>
    <property type="match status" value="1"/>
</dbReference>
<name>A0A0L7LJA2_OPEBR</name>
<reference evidence="10 11" key="1">
    <citation type="journal article" date="2015" name="Genome Biol. Evol.">
        <title>The genome of winter moth (Operophtera brumata) provides a genomic perspective on sexual dimorphism and phenology.</title>
        <authorList>
            <person name="Derks M.F."/>
            <person name="Smit S."/>
            <person name="Salis L."/>
            <person name="Schijlen E."/>
            <person name="Bossers A."/>
            <person name="Mateman C."/>
            <person name="Pijl A.S."/>
            <person name="de Ridder D."/>
            <person name="Groenen M.A."/>
            <person name="Visser M.E."/>
            <person name="Megens H.J."/>
        </authorList>
    </citation>
    <scope>NUCLEOTIDE SEQUENCE [LARGE SCALE GENOMIC DNA]</scope>
    <source>
        <strain evidence="10">WM2013NL</strain>
        <tissue evidence="10">Head and thorax</tissue>
    </source>
</reference>
<evidence type="ECO:0000256" key="8">
    <source>
        <dbReference type="ARBA" id="ARBA00023270"/>
    </source>
</evidence>
<evidence type="ECO:0000256" key="1">
    <source>
        <dbReference type="ARBA" id="ARBA00004141"/>
    </source>
</evidence>
<keyword evidence="8" id="KW-0704">Schiff base</keyword>
<comment type="caution">
    <text evidence="10">The sequence shown here is derived from an EMBL/GenBank/DDBJ whole genome shotgun (WGS) entry which is preliminary data.</text>
</comment>
<organism evidence="10 11">
    <name type="scientific">Operophtera brumata</name>
    <name type="common">Winter moth</name>
    <name type="synonym">Phalaena brumata</name>
    <dbReference type="NCBI Taxonomy" id="104452"/>
    <lineage>
        <taxon>Eukaryota</taxon>
        <taxon>Metazoa</taxon>
        <taxon>Ecdysozoa</taxon>
        <taxon>Arthropoda</taxon>
        <taxon>Hexapoda</taxon>
        <taxon>Insecta</taxon>
        <taxon>Pterygota</taxon>
        <taxon>Neoptera</taxon>
        <taxon>Endopterygota</taxon>
        <taxon>Lepidoptera</taxon>
        <taxon>Glossata</taxon>
        <taxon>Ditrysia</taxon>
        <taxon>Geometroidea</taxon>
        <taxon>Geometridae</taxon>
        <taxon>Larentiinae</taxon>
        <taxon>Operophtera</taxon>
    </lineage>
</organism>
<keyword evidence="3" id="KW-0813">Transport</keyword>
<dbReference type="GO" id="GO:0015293">
    <property type="term" value="F:symporter activity"/>
    <property type="evidence" value="ECO:0007669"/>
    <property type="project" value="UniProtKB-KW"/>
</dbReference>
<keyword evidence="9" id="KW-0915">Sodium</keyword>
<comment type="similarity">
    <text evidence="2">Belongs to the sodium:neurotransmitter symporter (SNF) (TC 2.A.22) family.</text>
</comment>
<dbReference type="InterPro" id="IPR000175">
    <property type="entry name" value="Na/ntran_symport"/>
</dbReference>
<evidence type="ECO:0000256" key="6">
    <source>
        <dbReference type="ARBA" id="ARBA00022989"/>
    </source>
</evidence>
<dbReference type="AlphaFoldDB" id="A0A0L7LJA2"/>
<evidence type="ECO:0000256" key="3">
    <source>
        <dbReference type="ARBA" id="ARBA00022448"/>
    </source>
</evidence>
<dbReference type="PANTHER" id="PTHR10683:SF18">
    <property type="entry name" value="TRANSALDOLASE"/>
    <property type="match status" value="1"/>
</dbReference>
<keyword evidence="7" id="KW-0472">Membrane</keyword>
<evidence type="ECO:0000256" key="9">
    <source>
        <dbReference type="PIRSR" id="PIRSR600175-1"/>
    </source>
</evidence>
<dbReference type="InterPro" id="IPR013785">
    <property type="entry name" value="Aldolase_TIM"/>
</dbReference>
<dbReference type="GO" id="GO:0005975">
    <property type="term" value="P:carbohydrate metabolic process"/>
    <property type="evidence" value="ECO:0007669"/>
    <property type="project" value="InterPro"/>
</dbReference>
<sequence>MGASFRNTGEIRELAGSDLLTISPKLLQELADSDLPLKRSEVEKVSLSEAQFRWHLNEDQMATDKLSEGIRKFAADTRKLESLIRTLLAKNVGLGNVWRFPYLCYNNGGGGIEKDSASDNWTGRFDFLLSLLGYSVGLGNVWRFPYL</sequence>
<dbReference type="GO" id="GO:0046872">
    <property type="term" value="F:metal ion binding"/>
    <property type="evidence" value="ECO:0007669"/>
    <property type="project" value="UniProtKB-KW"/>
</dbReference>
<dbReference type="InterPro" id="IPR001585">
    <property type="entry name" value="TAL/FSA"/>
</dbReference>
<dbReference type="GO" id="GO:0016020">
    <property type="term" value="C:membrane"/>
    <property type="evidence" value="ECO:0007669"/>
    <property type="project" value="UniProtKB-SubCell"/>
</dbReference>
<dbReference type="Pfam" id="PF00923">
    <property type="entry name" value="TAL_FSA"/>
    <property type="match status" value="1"/>
</dbReference>
<dbReference type="GO" id="GO:0004801">
    <property type="term" value="F:transaldolase activity"/>
    <property type="evidence" value="ECO:0007669"/>
    <property type="project" value="TreeGrafter"/>
</dbReference>
<evidence type="ECO:0000256" key="5">
    <source>
        <dbReference type="ARBA" id="ARBA00022847"/>
    </source>
</evidence>
<dbReference type="InterPro" id="IPR037272">
    <property type="entry name" value="SNS_sf"/>
</dbReference>
<keyword evidence="9" id="KW-0479">Metal-binding</keyword>
<dbReference type="UniPathway" id="UPA00115">
    <property type="reaction ID" value="UER00414"/>
</dbReference>
<dbReference type="STRING" id="104452.A0A0L7LJA2"/>
<protein>
    <submittedName>
        <fullName evidence="10">Transaldolase</fullName>
    </submittedName>
</protein>
<keyword evidence="4" id="KW-0812">Transmembrane</keyword>
<feature type="binding site" evidence="9">
    <location>
        <position position="133"/>
    </location>
    <ligand>
        <name>Na(+)</name>
        <dbReference type="ChEBI" id="CHEBI:29101"/>
        <label>1</label>
    </ligand>
</feature>
<dbReference type="Pfam" id="PF00209">
    <property type="entry name" value="SNF"/>
    <property type="match status" value="2"/>
</dbReference>
<keyword evidence="5" id="KW-0769">Symport</keyword>
<dbReference type="EMBL" id="JTDY01000893">
    <property type="protein sequence ID" value="KOB75527.1"/>
    <property type="molecule type" value="Genomic_DNA"/>
</dbReference>
<proteinExistence type="inferred from homology"/>
<keyword evidence="6" id="KW-1133">Transmembrane helix</keyword>
<dbReference type="Proteomes" id="UP000037510">
    <property type="component" value="Unassembled WGS sequence"/>
</dbReference>
<comment type="subcellular location">
    <subcellularLocation>
        <location evidence="1">Membrane</location>
        <topology evidence="1">Multi-pass membrane protein</topology>
    </subcellularLocation>
</comment>
<evidence type="ECO:0000256" key="2">
    <source>
        <dbReference type="ARBA" id="ARBA00006459"/>
    </source>
</evidence>
<accession>A0A0L7LJA2</accession>
<feature type="binding site" evidence="9">
    <location>
        <position position="136"/>
    </location>
    <ligand>
        <name>Na(+)</name>
        <dbReference type="ChEBI" id="CHEBI:29101"/>
        <label>1</label>
    </ligand>
</feature>
<evidence type="ECO:0000313" key="10">
    <source>
        <dbReference type="EMBL" id="KOB75527.1"/>
    </source>
</evidence>
<evidence type="ECO:0000256" key="7">
    <source>
        <dbReference type="ARBA" id="ARBA00023136"/>
    </source>
</evidence>
<evidence type="ECO:0000256" key="4">
    <source>
        <dbReference type="ARBA" id="ARBA00022692"/>
    </source>
</evidence>
<evidence type="ECO:0000313" key="11">
    <source>
        <dbReference type="Proteomes" id="UP000037510"/>
    </source>
</evidence>
<dbReference type="Gene3D" id="3.20.20.70">
    <property type="entry name" value="Aldolase class I"/>
    <property type="match status" value="1"/>
</dbReference>
<keyword evidence="11" id="KW-1185">Reference proteome</keyword>
<dbReference type="GO" id="GO:0009052">
    <property type="term" value="P:pentose-phosphate shunt, non-oxidative branch"/>
    <property type="evidence" value="ECO:0007669"/>
    <property type="project" value="TreeGrafter"/>
</dbReference>
<dbReference type="PANTHER" id="PTHR10683">
    <property type="entry name" value="TRANSALDOLASE"/>
    <property type="match status" value="1"/>
</dbReference>
<dbReference type="PROSITE" id="PS50267">
    <property type="entry name" value="NA_NEUROTRAN_SYMP_3"/>
    <property type="match status" value="2"/>
</dbReference>
<dbReference type="SUPFAM" id="SSF161070">
    <property type="entry name" value="SNF-like"/>
    <property type="match status" value="2"/>
</dbReference>
<gene>
    <name evidence="10" type="ORF">OBRU01_07244</name>
</gene>